<dbReference type="Proteomes" id="UP000237682">
    <property type="component" value="Unassembled WGS sequence"/>
</dbReference>
<dbReference type="CDD" id="cd07983">
    <property type="entry name" value="LPLAT_DUF374-like"/>
    <property type="match status" value="1"/>
</dbReference>
<evidence type="ECO:0000313" key="3">
    <source>
        <dbReference type="Proteomes" id="UP000237682"/>
    </source>
</evidence>
<evidence type="ECO:0000313" key="2">
    <source>
        <dbReference type="EMBL" id="PRH87506.1"/>
    </source>
</evidence>
<keyword evidence="3" id="KW-1185">Reference proteome</keyword>
<gene>
    <name evidence="2" type="ORF">C5L14_12920</name>
</gene>
<sequence length="234" mass="25184">MIKNIGRSRFVQKAIGEGLAAWLKLVHGTSRFADSPADLYAPIRDQYPYIVAMWHGQHFLVPFMRREGHEFRILISRHGDGEINAVAVTRLGLGLVRGSGGRPQRQHHKGGPAALRELVATLKGGQSVGVTADVPRTGGVAGLGIVTLARLSGRPIVPVAVATSNMIQLSTWDKAVINLPFSRGAFVVGDLVHVPEDADKTLMEAKRLEVESALDAAHRTAYAMVGRTFVKAGT</sequence>
<dbReference type="InterPro" id="IPR007172">
    <property type="entry name" value="DUF374"/>
</dbReference>
<dbReference type="AlphaFoldDB" id="A0A2S9QDT7"/>
<dbReference type="EMBL" id="PUEJ01000004">
    <property type="protein sequence ID" value="PRH87506.1"/>
    <property type="molecule type" value="Genomic_DNA"/>
</dbReference>
<accession>A0A2S9QDT7</accession>
<comment type="caution">
    <text evidence="2">The sequence shown here is derived from an EMBL/GenBank/DDBJ whole genome shotgun (WGS) entry which is preliminary data.</text>
</comment>
<evidence type="ECO:0000259" key="1">
    <source>
        <dbReference type="Pfam" id="PF04028"/>
    </source>
</evidence>
<dbReference type="RefSeq" id="WP_105862437.1">
    <property type="nucleotide sequence ID" value="NZ_PUEJ01000004.1"/>
</dbReference>
<organism evidence="2 3">
    <name type="scientific">Labrys okinawensis</name>
    <dbReference type="NCBI Taxonomy" id="346911"/>
    <lineage>
        <taxon>Bacteria</taxon>
        <taxon>Pseudomonadati</taxon>
        <taxon>Pseudomonadota</taxon>
        <taxon>Alphaproteobacteria</taxon>
        <taxon>Hyphomicrobiales</taxon>
        <taxon>Xanthobacteraceae</taxon>
        <taxon>Labrys</taxon>
    </lineage>
</organism>
<name>A0A2S9QDT7_9HYPH</name>
<proteinExistence type="predicted"/>
<reference evidence="2 3" key="1">
    <citation type="submission" date="2018-02" db="EMBL/GenBank/DDBJ databases">
        <title>Whole genome sequencing of endophytic bacterium.</title>
        <authorList>
            <person name="Eedara R."/>
            <person name="Podile A.R."/>
        </authorList>
    </citation>
    <scope>NUCLEOTIDE SEQUENCE [LARGE SCALE GENOMIC DNA]</scope>
    <source>
        <strain evidence="2 3">RP1T</strain>
    </source>
</reference>
<protein>
    <recommendedName>
        <fullName evidence="1">DUF374 domain-containing protein</fullName>
    </recommendedName>
</protein>
<dbReference type="OrthoDB" id="9810508at2"/>
<dbReference type="Pfam" id="PF04028">
    <property type="entry name" value="DUF374"/>
    <property type="match status" value="1"/>
</dbReference>
<feature type="domain" description="DUF374" evidence="1">
    <location>
        <begin position="65"/>
        <end position="136"/>
    </location>
</feature>